<accession>A0A5J4VN56</accession>
<comment type="caution">
    <text evidence="2">The sequence shown here is derived from an EMBL/GenBank/DDBJ whole genome shotgun (WGS) entry which is preliminary data.</text>
</comment>
<dbReference type="Proteomes" id="UP000324800">
    <property type="component" value="Unassembled WGS sequence"/>
</dbReference>
<dbReference type="AlphaFoldDB" id="A0A5J4VN56"/>
<organism evidence="2 3">
    <name type="scientific">Streblomastix strix</name>
    <dbReference type="NCBI Taxonomy" id="222440"/>
    <lineage>
        <taxon>Eukaryota</taxon>
        <taxon>Metamonada</taxon>
        <taxon>Preaxostyla</taxon>
        <taxon>Oxymonadida</taxon>
        <taxon>Streblomastigidae</taxon>
        <taxon>Streblomastix</taxon>
    </lineage>
</organism>
<proteinExistence type="predicted"/>
<sequence length="175" mass="20348">MVKQRFFFKPESFPKVKPAFSEKKRGLIWITLEFAVGINQRIASMIEDIARNSTSNLMGKIFKVWEAQSVSVNDAQTDHESRLKSIYTGAQSEEVFSKSLEERFKRKKIEKSVVILINGRGRGRFNRLNSGVFKGIQDCQRVTDSKERRKFGRRIQERDFDSIQTNSNQEEKFSS</sequence>
<reference evidence="2 3" key="1">
    <citation type="submission" date="2019-03" db="EMBL/GenBank/DDBJ databases">
        <title>Single cell metagenomics reveals metabolic interactions within the superorganism composed of flagellate Streblomastix strix and complex community of Bacteroidetes bacteria on its surface.</title>
        <authorList>
            <person name="Treitli S.C."/>
            <person name="Kolisko M."/>
            <person name="Husnik F."/>
            <person name="Keeling P."/>
            <person name="Hampl V."/>
        </authorList>
    </citation>
    <scope>NUCLEOTIDE SEQUENCE [LARGE SCALE GENOMIC DNA]</scope>
    <source>
        <strain evidence="2">ST1C</strain>
    </source>
</reference>
<feature type="region of interest" description="Disordered" evidence="1">
    <location>
        <begin position="147"/>
        <end position="175"/>
    </location>
</feature>
<gene>
    <name evidence="2" type="ORF">EZS28_020778</name>
</gene>
<protein>
    <submittedName>
        <fullName evidence="2">Uncharacterized protein</fullName>
    </submittedName>
</protein>
<name>A0A5J4VN56_9EUKA</name>
<dbReference type="EMBL" id="SNRW01006116">
    <property type="protein sequence ID" value="KAA6383693.1"/>
    <property type="molecule type" value="Genomic_DNA"/>
</dbReference>
<evidence type="ECO:0000313" key="2">
    <source>
        <dbReference type="EMBL" id="KAA6383693.1"/>
    </source>
</evidence>
<evidence type="ECO:0000313" key="3">
    <source>
        <dbReference type="Proteomes" id="UP000324800"/>
    </source>
</evidence>
<evidence type="ECO:0000256" key="1">
    <source>
        <dbReference type="SAM" id="MobiDB-lite"/>
    </source>
</evidence>